<evidence type="ECO:0000313" key="2">
    <source>
        <dbReference type="Proteomes" id="UP000805704"/>
    </source>
</evidence>
<protein>
    <submittedName>
        <fullName evidence="1">Protein FAM50A-B</fullName>
    </submittedName>
</protein>
<gene>
    <name evidence="1" type="primary">FAM50A-B</name>
    <name evidence="1" type="ORF">GBF38_015535</name>
</gene>
<sequence>MAQYKGAASEAGRAMQLMKKREKEREQLEQLKQKIAEDNMVKSNIDKKFSAHYDAVEAELKSSTVGLVTLNDMKAKQEALVKEREKQLAKKEQSKELQLKLEKQKEKKRKEEQKRKIASLSFNPEDEEEEEEEEENEEEEQDYSPVKKKKLGKNPDVDTSFLPDRDREEEENRLREELRQEWELKQEKIKSEEIEITFSYWDGSGHRKTVKMKKGNTIQNFLQRALEVLRKDFSELRSAGVEQLMYIKEDLIIPHHHSFYDFIVTKARGKSGPLFSFDVHDDIRLVNDATVEKDESHAGKVVLRSWYEKNKHIFPASRWEPYDPEKKWDKYTGGLGCEYCRITRADVKRALGLNVKAFGSCVPWPCLEFLGKEDPKICQHYVQAPNDVTVEFVHESDPTSDTIVVSWKPSYYGIAFLRGFQVSLQALGGVSVACQLFLFPRNLSLPASHAERVYKSDPFSGLALGSQYAITVMALPVPEEWERFYHSKIFSTRYWYPQYIKVQQEGTAITVTFNLAPPNLGIRSYFSLCYANGMKKYTDIMPNSFKNETYHSYQLNDLQEGTNYTCEQLDGSAHVKAVMQLGAFIQQHMAIQVVCLDLWDSLNVAVEGSMAWHCRQIRECDFILVICSRGLNHRPEPLEPQGDAVHKEADGEPDFGSNFNFSSEAAIRLIGAEVGQAKARGQDLSKYMAAIFEYSEEIDIPTELRLVSHYTLTRDLEPIFSHIHGVALHKPGTYLKINHISEEGFTKLPAGAALRRAVSEAGMVMRAKRHHSVDGGN</sequence>
<reference evidence="1" key="1">
    <citation type="submission" date="2020-04" db="EMBL/GenBank/DDBJ databases">
        <title>A chromosome-scale assembly and high-density genetic map of the yellow drum (Nibea albiflora) genome.</title>
        <authorList>
            <person name="Xu D."/>
            <person name="Zhang W."/>
            <person name="Chen R."/>
            <person name="Tan P."/>
            <person name="Wang L."/>
            <person name="Song H."/>
            <person name="Tian L."/>
            <person name="Zhu Q."/>
            <person name="Wang B."/>
        </authorList>
    </citation>
    <scope>NUCLEOTIDE SEQUENCE</scope>
    <source>
        <strain evidence="1">ZJHYS-2018</strain>
    </source>
</reference>
<comment type="caution">
    <text evidence="1">The sequence shown here is derived from an EMBL/GenBank/DDBJ whole genome shotgun (WGS) entry which is preliminary data.</text>
</comment>
<dbReference type="Proteomes" id="UP000805704">
    <property type="component" value="Chromosome 5"/>
</dbReference>
<accession>A0ACB7EL11</accession>
<evidence type="ECO:0000313" key="1">
    <source>
        <dbReference type="EMBL" id="KAG8002924.1"/>
    </source>
</evidence>
<keyword evidence="2" id="KW-1185">Reference proteome</keyword>
<organism evidence="1 2">
    <name type="scientific">Nibea albiflora</name>
    <name type="common">Yellow drum</name>
    <name type="synonym">Corvina albiflora</name>
    <dbReference type="NCBI Taxonomy" id="240163"/>
    <lineage>
        <taxon>Eukaryota</taxon>
        <taxon>Metazoa</taxon>
        <taxon>Chordata</taxon>
        <taxon>Craniata</taxon>
        <taxon>Vertebrata</taxon>
        <taxon>Euteleostomi</taxon>
        <taxon>Actinopterygii</taxon>
        <taxon>Neopterygii</taxon>
        <taxon>Teleostei</taxon>
        <taxon>Neoteleostei</taxon>
        <taxon>Acanthomorphata</taxon>
        <taxon>Eupercaria</taxon>
        <taxon>Sciaenidae</taxon>
        <taxon>Nibea</taxon>
    </lineage>
</organism>
<proteinExistence type="predicted"/>
<name>A0ACB7EL11_NIBAL</name>
<dbReference type="EMBL" id="CM024793">
    <property type="protein sequence ID" value="KAG8002924.1"/>
    <property type="molecule type" value="Genomic_DNA"/>
</dbReference>